<comment type="caution">
    <text evidence="4">The sequence shown here is derived from an EMBL/GenBank/DDBJ whole genome shotgun (WGS) entry which is preliminary data.</text>
</comment>
<keyword evidence="2" id="KW-0808">Transferase</keyword>
<dbReference type="InterPro" id="IPR050087">
    <property type="entry name" value="AON_synthase_class-II"/>
</dbReference>
<reference evidence="4 5" key="1">
    <citation type="submission" date="2020-05" db="EMBL/GenBank/DDBJ databases">
        <title>Description of Pedobacter foliorum sp. nov.</title>
        <authorList>
            <person name="Qi S."/>
            <person name="Carlier A."/>
            <person name="Cnockaert M."/>
            <person name="Vandamme P."/>
        </authorList>
    </citation>
    <scope>NUCLEOTIDE SEQUENCE [LARGE SCALE GENOMIC DNA]</scope>
    <source>
        <strain evidence="4 5">LMG 31300</strain>
    </source>
</reference>
<dbReference type="GO" id="GO:0008483">
    <property type="term" value="F:transaminase activity"/>
    <property type="evidence" value="ECO:0007669"/>
    <property type="project" value="UniProtKB-KW"/>
</dbReference>
<dbReference type="PANTHER" id="PTHR13693">
    <property type="entry name" value="CLASS II AMINOTRANSFERASE/8-AMINO-7-OXONONANOATE SYNTHASE"/>
    <property type="match status" value="1"/>
</dbReference>
<gene>
    <name evidence="4" type="ORF">HQN85_07070</name>
</gene>
<dbReference type="Pfam" id="PF00155">
    <property type="entry name" value="Aminotran_1_2"/>
    <property type="match status" value="1"/>
</dbReference>
<proteinExistence type="predicted"/>
<accession>A0ABX2DD71</accession>
<dbReference type="Gene3D" id="3.40.640.10">
    <property type="entry name" value="Type I PLP-dependent aspartate aminotransferase-like (Major domain)"/>
    <property type="match status" value="1"/>
</dbReference>
<dbReference type="EMBL" id="JABMKV010000002">
    <property type="protein sequence ID" value="NQX31479.1"/>
    <property type="molecule type" value="Genomic_DNA"/>
</dbReference>
<feature type="domain" description="Aminotransferase class I/classII large" evidence="3">
    <location>
        <begin position="143"/>
        <end position="348"/>
    </location>
</feature>
<name>A0ABX2DD71_9SPHI</name>
<evidence type="ECO:0000313" key="5">
    <source>
        <dbReference type="Proteomes" id="UP000762110"/>
    </source>
</evidence>
<dbReference type="RefSeq" id="WP_173270647.1">
    <property type="nucleotide sequence ID" value="NZ_JABMKV010000002.1"/>
</dbReference>
<dbReference type="InterPro" id="IPR015422">
    <property type="entry name" value="PyrdxlP-dep_Trfase_small"/>
</dbReference>
<keyword evidence="4" id="KW-0032">Aminotransferase</keyword>
<dbReference type="Proteomes" id="UP000762110">
    <property type="component" value="Unassembled WGS sequence"/>
</dbReference>
<dbReference type="InterPro" id="IPR004839">
    <property type="entry name" value="Aminotransferase_I/II_large"/>
</dbReference>
<comment type="cofactor">
    <cofactor evidence="1">
        <name>pyridoxal 5'-phosphate</name>
        <dbReference type="ChEBI" id="CHEBI:597326"/>
    </cofactor>
</comment>
<evidence type="ECO:0000313" key="4">
    <source>
        <dbReference type="EMBL" id="NQX31479.1"/>
    </source>
</evidence>
<dbReference type="InterPro" id="IPR015421">
    <property type="entry name" value="PyrdxlP-dep_Trfase_major"/>
</dbReference>
<dbReference type="SUPFAM" id="SSF53383">
    <property type="entry name" value="PLP-dependent transferases"/>
    <property type="match status" value="1"/>
</dbReference>
<keyword evidence="5" id="KW-1185">Reference proteome</keyword>
<dbReference type="InterPro" id="IPR015424">
    <property type="entry name" value="PyrdxlP-dep_Trfase"/>
</dbReference>
<evidence type="ECO:0000259" key="3">
    <source>
        <dbReference type="Pfam" id="PF00155"/>
    </source>
</evidence>
<evidence type="ECO:0000256" key="2">
    <source>
        <dbReference type="ARBA" id="ARBA00022679"/>
    </source>
</evidence>
<organism evidence="4 5">
    <name type="scientific">Pedobacter boryungensis</name>
    <dbReference type="NCBI Taxonomy" id="869962"/>
    <lineage>
        <taxon>Bacteria</taxon>
        <taxon>Pseudomonadati</taxon>
        <taxon>Bacteroidota</taxon>
        <taxon>Sphingobacteriia</taxon>
        <taxon>Sphingobacteriales</taxon>
        <taxon>Sphingobacteriaceae</taxon>
        <taxon>Pedobacter</taxon>
    </lineage>
</organism>
<dbReference type="Gene3D" id="3.90.1150.10">
    <property type="entry name" value="Aspartate Aminotransferase, domain 1"/>
    <property type="match status" value="1"/>
</dbReference>
<sequence>MQEENSFNHLNVPLSSKININGQSYLYFGGTAYLGIPQHADFIKLYLKGIELFGLNNGTSRNNNIQLGIYNDAEKEAANRFGSESALIVSSGYLAAQLSIKQLSIFGEVRYAPATHPALWLKKDPKIEGSFSRWTKNIIDEINLSEKKNWVLISNSMNNLFPEIYDFSFIKNINKEKQVVLVVDDSHGIGINNKGLSALSTIPKCDNIDVLLIASMAKALGVDAGLVLGPEKIITQLKQSNEFLGASPPSAAGLYAFMHGEEIYKNELKKLQENMELLNNTLAVNPDWHFFPGFPVFFCKNADLSEKLIKRNVLVSSFPYPDKNGPIVNRVVLSSWHNKADIQELITSL</sequence>
<protein>
    <submittedName>
        <fullName evidence="4">Aminotransferase class I/II-fold pyridoxal phosphate-dependent enzyme</fullName>
    </submittedName>
</protein>
<evidence type="ECO:0000256" key="1">
    <source>
        <dbReference type="ARBA" id="ARBA00001933"/>
    </source>
</evidence>